<dbReference type="GO" id="GO:0000307">
    <property type="term" value="C:cyclin-dependent protein kinase holoenzyme complex"/>
    <property type="evidence" value="ECO:0007669"/>
    <property type="project" value="TreeGrafter"/>
</dbReference>
<dbReference type="PANTHER" id="PTHR24056">
    <property type="entry name" value="CELL DIVISION PROTEIN KINASE"/>
    <property type="match status" value="1"/>
</dbReference>
<dbReference type="HOGENOM" id="CLU_616060_0_0_1"/>
<keyword evidence="6" id="KW-0418">Kinase</keyword>
<evidence type="ECO:0000256" key="5">
    <source>
        <dbReference type="ARBA" id="ARBA00022741"/>
    </source>
</evidence>
<dbReference type="GO" id="GO:0010468">
    <property type="term" value="P:regulation of gene expression"/>
    <property type="evidence" value="ECO:0007669"/>
    <property type="project" value="TreeGrafter"/>
</dbReference>
<dbReference type="PROSITE" id="PS50011">
    <property type="entry name" value="PROTEIN_KINASE_DOM"/>
    <property type="match status" value="1"/>
</dbReference>
<evidence type="ECO:0000256" key="2">
    <source>
        <dbReference type="ARBA" id="ARBA00012425"/>
    </source>
</evidence>
<comment type="similarity">
    <text evidence="1">Belongs to the protein kinase superfamily. CMGC Ser/Thr protein kinase family. CDC2/CDKX subfamily.</text>
</comment>
<keyword evidence="3" id="KW-0723">Serine/threonine-protein kinase</keyword>
<dbReference type="GO" id="GO:0005634">
    <property type="term" value="C:nucleus"/>
    <property type="evidence" value="ECO:0007669"/>
    <property type="project" value="TreeGrafter"/>
</dbReference>
<dbReference type="PaxDb" id="2850-Phatr3295"/>
<evidence type="ECO:0000313" key="14">
    <source>
        <dbReference type="Proteomes" id="UP000000759"/>
    </source>
</evidence>
<dbReference type="GO" id="GO:0010389">
    <property type="term" value="P:regulation of G2/M transition of mitotic cell cycle"/>
    <property type="evidence" value="ECO:0007669"/>
    <property type="project" value="TreeGrafter"/>
</dbReference>
<name>B7G3Z0_PHATC</name>
<dbReference type="RefSeq" id="XP_002181692.1">
    <property type="nucleotide sequence ID" value="XM_002181656.1"/>
</dbReference>
<dbReference type="EMBL" id="CM000615">
    <property type="protein sequence ID" value="EEC46906.1"/>
    <property type="molecule type" value="Genomic_DNA"/>
</dbReference>
<dbReference type="eggNOG" id="KOG0659">
    <property type="taxonomic scope" value="Eukaryota"/>
</dbReference>
<dbReference type="InParanoid" id="B7G3Z0"/>
<dbReference type="Gene3D" id="1.10.510.10">
    <property type="entry name" value="Transferase(Phosphotransferase) domain 1"/>
    <property type="match status" value="1"/>
</dbReference>
<sequence length="156" mass="17088">IIRTIAGDICAALAHCHGHGIVHGDVKPGNLLVSYSGIVRLCDFGLSQRTGPDHDQNNDTTLPVPPRGLCTLYYRPPEVLLGTTEVHTSMDMYSAGTVVAELLTGRVLFAGRNVLDQICQVCNVLGTPDVSTWPEAMTLPDYSKLNFTPKKRQRWE</sequence>
<feature type="domain" description="Protein kinase" evidence="12">
    <location>
        <begin position="1"/>
        <end position="156"/>
    </location>
</feature>
<dbReference type="PANTHER" id="PTHR24056:SF254">
    <property type="entry name" value="CYCLIN-DEPENDENT KINASE 2"/>
    <property type="match status" value="1"/>
</dbReference>
<dbReference type="STRING" id="556484.B7G3Z0"/>
<evidence type="ECO:0000259" key="12">
    <source>
        <dbReference type="PROSITE" id="PS50011"/>
    </source>
</evidence>
<keyword evidence="5" id="KW-0547">Nucleotide-binding</keyword>
<dbReference type="GO" id="GO:0030332">
    <property type="term" value="F:cyclin binding"/>
    <property type="evidence" value="ECO:0007669"/>
    <property type="project" value="TreeGrafter"/>
</dbReference>
<feature type="non-terminal residue" evidence="13">
    <location>
        <position position="156"/>
    </location>
</feature>
<dbReference type="GO" id="GO:0000082">
    <property type="term" value="P:G1/S transition of mitotic cell cycle"/>
    <property type="evidence" value="ECO:0007669"/>
    <property type="project" value="TreeGrafter"/>
</dbReference>
<gene>
    <name evidence="13" type="ORF">PHATRDRAFT_3295</name>
</gene>
<dbReference type="InterPro" id="IPR050108">
    <property type="entry name" value="CDK"/>
</dbReference>
<dbReference type="SUPFAM" id="SSF56112">
    <property type="entry name" value="Protein kinase-like (PK-like)"/>
    <property type="match status" value="1"/>
</dbReference>
<evidence type="ECO:0000256" key="10">
    <source>
        <dbReference type="ARBA" id="ARBA00041902"/>
    </source>
</evidence>
<dbReference type="InterPro" id="IPR008271">
    <property type="entry name" value="Ser/Thr_kinase_AS"/>
</dbReference>
<dbReference type="GO" id="GO:0004693">
    <property type="term" value="F:cyclin-dependent protein serine/threonine kinase activity"/>
    <property type="evidence" value="ECO:0007669"/>
    <property type="project" value="UniProtKB-EC"/>
</dbReference>
<evidence type="ECO:0000256" key="8">
    <source>
        <dbReference type="ARBA" id="ARBA00038543"/>
    </source>
</evidence>
<reference evidence="13 14" key="1">
    <citation type="journal article" date="2008" name="Nature">
        <title>The Phaeodactylum genome reveals the evolutionary history of diatom genomes.</title>
        <authorList>
            <person name="Bowler C."/>
            <person name="Allen A.E."/>
            <person name="Badger J.H."/>
            <person name="Grimwood J."/>
            <person name="Jabbari K."/>
            <person name="Kuo A."/>
            <person name="Maheswari U."/>
            <person name="Martens C."/>
            <person name="Maumus F."/>
            <person name="Otillar R.P."/>
            <person name="Rayko E."/>
            <person name="Salamov A."/>
            <person name="Vandepoele K."/>
            <person name="Beszteri B."/>
            <person name="Gruber A."/>
            <person name="Heijde M."/>
            <person name="Katinka M."/>
            <person name="Mock T."/>
            <person name="Valentin K."/>
            <person name="Verret F."/>
            <person name="Berges J.A."/>
            <person name="Brownlee C."/>
            <person name="Cadoret J.P."/>
            <person name="Chiovitti A."/>
            <person name="Choi C.J."/>
            <person name="Coesel S."/>
            <person name="De Martino A."/>
            <person name="Detter J.C."/>
            <person name="Durkin C."/>
            <person name="Falciatore A."/>
            <person name="Fournet J."/>
            <person name="Haruta M."/>
            <person name="Huysman M.J."/>
            <person name="Jenkins B.D."/>
            <person name="Jiroutova K."/>
            <person name="Jorgensen R.E."/>
            <person name="Joubert Y."/>
            <person name="Kaplan A."/>
            <person name="Kroger N."/>
            <person name="Kroth P.G."/>
            <person name="La Roche J."/>
            <person name="Lindquist E."/>
            <person name="Lommer M."/>
            <person name="Martin-Jezequel V."/>
            <person name="Lopez P.J."/>
            <person name="Lucas S."/>
            <person name="Mangogna M."/>
            <person name="McGinnis K."/>
            <person name="Medlin L.K."/>
            <person name="Montsant A."/>
            <person name="Oudot-Le Secq M.P."/>
            <person name="Napoli C."/>
            <person name="Obornik M."/>
            <person name="Parker M.S."/>
            <person name="Petit J.L."/>
            <person name="Porcel B.M."/>
            <person name="Poulsen N."/>
            <person name="Robison M."/>
            <person name="Rychlewski L."/>
            <person name="Rynearson T.A."/>
            <person name="Schmutz J."/>
            <person name="Shapiro H."/>
            <person name="Siaut M."/>
            <person name="Stanley M."/>
            <person name="Sussman M.R."/>
            <person name="Taylor A.R."/>
            <person name="Vardi A."/>
            <person name="von Dassow P."/>
            <person name="Vyverman W."/>
            <person name="Willis A."/>
            <person name="Wyrwicz L.S."/>
            <person name="Rokhsar D.S."/>
            <person name="Weissenbach J."/>
            <person name="Armbrust E.V."/>
            <person name="Green B.R."/>
            <person name="Van de Peer Y."/>
            <person name="Grigoriev I.V."/>
        </authorList>
    </citation>
    <scope>NUCLEOTIDE SEQUENCE [LARGE SCALE GENOMIC DNA]</scope>
    <source>
        <strain evidence="13 14">CCAP 1055/1</strain>
    </source>
</reference>
<dbReference type="InterPro" id="IPR000719">
    <property type="entry name" value="Prot_kinase_dom"/>
</dbReference>
<dbReference type="SMART" id="SM00220">
    <property type="entry name" value="S_TKc"/>
    <property type="match status" value="1"/>
</dbReference>
<dbReference type="AlphaFoldDB" id="B7G3Z0"/>
<dbReference type="PROSITE" id="PS00108">
    <property type="entry name" value="PROTEIN_KINASE_ST"/>
    <property type="match status" value="1"/>
</dbReference>
<evidence type="ECO:0000256" key="1">
    <source>
        <dbReference type="ARBA" id="ARBA00006485"/>
    </source>
</evidence>
<evidence type="ECO:0000256" key="4">
    <source>
        <dbReference type="ARBA" id="ARBA00022679"/>
    </source>
</evidence>
<evidence type="ECO:0000256" key="9">
    <source>
        <dbReference type="ARBA" id="ARBA00039612"/>
    </source>
</evidence>
<dbReference type="OrthoDB" id="413582at2759"/>
<reference evidence="14" key="2">
    <citation type="submission" date="2008-08" db="EMBL/GenBank/DDBJ databases">
        <authorList>
            <consortium name="Diatom Consortium"/>
            <person name="Grigoriev I."/>
            <person name="Grimwood J."/>
            <person name="Kuo A."/>
            <person name="Otillar R.P."/>
            <person name="Salamov A."/>
            <person name="Detter J.C."/>
            <person name="Lindquist E."/>
            <person name="Shapiro H."/>
            <person name="Lucas S."/>
            <person name="Glavina del Rio T."/>
            <person name="Pitluck S."/>
            <person name="Rokhsar D."/>
            <person name="Bowler C."/>
        </authorList>
    </citation>
    <scope>GENOME REANNOTATION</scope>
    <source>
        <strain evidence="14">CCAP 1055/1</strain>
    </source>
</reference>
<dbReference type="GO" id="GO:0005737">
    <property type="term" value="C:cytoplasm"/>
    <property type="evidence" value="ECO:0007669"/>
    <property type="project" value="TreeGrafter"/>
</dbReference>
<comment type="subunit">
    <text evidence="8">May form a complex composed of at least the catalytic subunit CRK2 and a cyclin.</text>
</comment>
<evidence type="ECO:0000256" key="6">
    <source>
        <dbReference type="ARBA" id="ARBA00022777"/>
    </source>
</evidence>
<accession>B7G3Z0</accession>
<evidence type="ECO:0000256" key="3">
    <source>
        <dbReference type="ARBA" id="ARBA00022527"/>
    </source>
</evidence>
<dbReference type="EC" id="2.7.11.22" evidence="2"/>
<evidence type="ECO:0000256" key="11">
    <source>
        <dbReference type="ARBA" id="ARBA00042858"/>
    </source>
</evidence>
<evidence type="ECO:0000256" key="7">
    <source>
        <dbReference type="ARBA" id="ARBA00022840"/>
    </source>
</evidence>
<dbReference type="Pfam" id="PF00069">
    <property type="entry name" value="Pkinase"/>
    <property type="match status" value="1"/>
</dbReference>
<organism evidence="13 14">
    <name type="scientific">Phaeodactylum tricornutum (strain CCAP 1055/1)</name>
    <dbReference type="NCBI Taxonomy" id="556484"/>
    <lineage>
        <taxon>Eukaryota</taxon>
        <taxon>Sar</taxon>
        <taxon>Stramenopiles</taxon>
        <taxon>Ochrophyta</taxon>
        <taxon>Bacillariophyta</taxon>
        <taxon>Bacillariophyceae</taxon>
        <taxon>Bacillariophycidae</taxon>
        <taxon>Naviculales</taxon>
        <taxon>Phaeodactylaceae</taxon>
        <taxon>Phaeodactylum</taxon>
    </lineage>
</organism>
<dbReference type="Proteomes" id="UP000000759">
    <property type="component" value="Chromosome 13"/>
</dbReference>
<dbReference type="GO" id="GO:0005524">
    <property type="term" value="F:ATP binding"/>
    <property type="evidence" value="ECO:0007669"/>
    <property type="project" value="UniProtKB-KW"/>
</dbReference>
<proteinExistence type="inferred from homology"/>
<dbReference type="InterPro" id="IPR011009">
    <property type="entry name" value="Kinase-like_dom_sf"/>
</dbReference>
<keyword evidence="7" id="KW-0067">ATP-binding</keyword>
<dbReference type="GeneID" id="7202487"/>
<evidence type="ECO:0000313" key="13">
    <source>
        <dbReference type="EMBL" id="EEC46906.1"/>
    </source>
</evidence>
<feature type="non-terminal residue" evidence="13">
    <location>
        <position position="1"/>
    </location>
</feature>
<protein>
    <recommendedName>
        <fullName evidence="9">Cyclin-dependent kinase 2 homolog</fullName>
        <ecNumber evidence="2">2.7.11.22</ecNumber>
    </recommendedName>
    <alternativeName>
        <fullName evidence="10">Cell division control protein 2 homolog</fullName>
    </alternativeName>
    <alternativeName>
        <fullName evidence="11">cdc2-related kinase 2</fullName>
    </alternativeName>
</protein>
<keyword evidence="14" id="KW-1185">Reference proteome</keyword>
<keyword evidence="4" id="KW-0808">Transferase</keyword>
<dbReference type="KEGG" id="pti:PHATRDRAFT_3295"/>
<dbReference type="GO" id="GO:0007165">
    <property type="term" value="P:signal transduction"/>
    <property type="evidence" value="ECO:0007669"/>
    <property type="project" value="TreeGrafter"/>
</dbReference>